<proteinExistence type="predicted"/>
<reference evidence="2 3" key="1">
    <citation type="submission" date="2014-08" db="EMBL/GenBank/DDBJ databases">
        <title>Comparative genomics of the Paenibacillus odorifer group.</title>
        <authorList>
            <person name="den Bakker H.C."/>
            <person name="Tsai Y.-C."/>
            <person name="Martin N."/>
            <person name="Korlach J."/>
            <person name="Wiedmann M."/>
        </authorList>
    </citation>
    <scope>NUCLEOTIDE SEQUENCE [LARGE SCALE GENOMIC DNA]</scope>
    <source>
        <strain evidence="2 3">DSM 14472</strain>
    </source>
</reference>
<protein>
    <submittedName>
        <fullName evidence="2">Integrase</fullName>
    </submittedName>
</protein>
<dbReference type="Proteomes" id="UP000029507">
    <property type="component" value="Chromosome"/>
</dbReference>
<accession>A0A089LMQ7</accession>
<dbReference type="PANTHER" id="PTHR47515:SF2">
    <property type="entry name" value="INTEGRASE CORE DOMAIN PROTEIN"/>
    <property type="match status" value="1"/>
</dbReference>
<name>A0A089LMQ7_9BACL</name>
<dbReference type="EMBL" id="CP009286">
    <property type="protein sequence ID" value="AIQ62182.1"/>
    <property type="molecule type" value="Genomic_DNA"/>
</dbReference>
<dbReference type="InterPro" id="IPR001584">
    <property type="entry name" value="Integrase_cat-core"/>
</dbReference>
<organism evidence="2 3">
    <name type="scientific">Paenibacillus stellifer</name>
    <dbReference type="NCBI Taxonomy" id="169760"/>
    <lineage>
        <taxon>Bacteria</taxon>
        <taxon>Bacillati</taxon>
        <taxon>Bacillota</taxon>
        <taxon>Bacilli</taxon>
        <taxon>Bacillales</taxon>
        <taxon>Paenibacillaceae</taxon>
        <taxon>Paenibacillus</taxon>
    </lineage>
</organism>
<dbReference type="Pfam" id="PF13683">
    <property type="entry name" value="rve_3"/>
    <property type="match status" value="1"/>
</dbReference>
<sequence>MIGFKQQVMRPVIRTDNGPQFISHFFEQACLTHETVHERILPKTPNKNAHIESFHSLLKTECLRRNEFSSYQEACSTVTSYISFYNERRMHGSLYDLAPEHFRKAVAARQGIKE</sequence>
<dbReference type="InterPro" id="IPR036397">
    <property type="entry name" value="RNaseH_sf"/>
</dbReference>
<dbReference type="GO" id="GO:0015074">
    <property type="term" value="P:DNA integration"/>
    <property type="evidence" value="ECO:0007669"/>
    <property type="project" value="InterPro"/>
</dbReference>
<dbReference type="GO" id="GO:0003676">
    <property type="term" value="F:nucleic acid binding"/>
    <property type="evidence" value="ECO:0007669"/>
    <property type="project" value="InterPro"/>
</dbReference>
<dbReference type="HOGENOM" id="CLU_027402_41_1_9"/>
<evidence type="ECO:0000313" key="3">
    <source>
        <dbReference type="Proteomes" id="UP000029507"/>
    </source>
</evidence>
<dbReference type="KEGG" id="pste:PSTEL_02655"/>
<gene>
    <name evidence="2" type="ORF">PSTEL_02655</name>
</gene>
<dbReference type="InterPro" id="IPR012337">
    <property type="entry name" value="RNaseH-like_sf"/>
</dbReference>
<dbReference type="PROSITE" id="PS50994">
    <property type="entry name" value="INTEGRASE"/>
    <property type="match status" value="1"/>
</dbReference>
<dbReference type="SUPFAM" id="SSF53098">
    <property type="entry name" value="Ribonuclease H-like"/>
    <property type="match status" value="1"/>
</dbReference>
<dbReference type="PANTHER" id="PTHR47515">
    <property type="entry name" value="LOW CALCIUM RESPONSE LOCUS PROTEIN T"/>
    <property type="match status" value="1"/>
</dbReference>
<dbReference type="STRING" id="169760.PSTEL_02655"/>
<dbReference type="AlphaFoldDB" id="A0A089LMQ7"/>
<keyword evidence="3" id="KW-1185">Reference proteome</keyword>
<dbReference type="Gene3D" id="3.30.420.10">
    <property type="entry name" value="Ribonuclease H-like superfamily/Ribonuclease H"/>
    <property type="match status" value="1"/>
</dbReference>
<evidence type="ECO:0000313" key="2">
    <source>
        <dbReference type="EMBL" id="AIQ62182.1"/>
    </source>
</evidence>
<evidence type="ECO:0000259" key="1">
    <source>
        <dbReference type="PROSITE" id="PS50994"/>
    </source>
</evidence>
<feature type="domain" description="Integrase catalytic" evidence="1">
    <location>
        <begin position="1"/>
        <end position="107"/>
    </location>
</feature>